<dbReference type="KEGG" id="spol:FH971_03985"/>
<dbReference type="GO" id="GO:0008677">
    <property type="term" value="F:2-dehydropantoate 2-reductase activity"/>
    <property type="evidence" value="ECO:0007669"/>
    <property type="project" value="UniProtKB-EC"/>
</dbReference>
<dbReference type="UniPathway" id="UPA00028">
    <property type="reaction ID" value="UER00004"/>
</dbReference>
<keyword evidence="14" id="KW-1185">Reference proteome</keyword>
<evidence type="ECO:0000256" key="6">
    <source>
        <dbReference type="ARBA" id="ARBA00022857"/>
    </source>
</evidence>
<evidence type="ECO:0000313" key="14">
    <source>
        <dbReference type="Proteomes" id="UP000319809"/>
    </source>
</evidence>
<dbReference type="InterPro" id="IPR003710">
    <property type="entry name" value="ApbA"/>
</dbReference>
<evidence type="ECO:0000256" key="8">
    <source>
        <dbReference type="ARBA" id="ARBA00032024"/>
    </source>
</evidence>
<evidence type="ECO:0000256" key="3">
    <source>
        <dbReference type="ARBA" id="ARBA00013014"/>
    </source>
</evidence>
<evidence type="ECO:0000256" key="7">
    <source>
        <dbReference type="ARBA" id="ARBA00023002"/>
    </source>
</evidence>
<organism evidence="13 14">
    <name type="scientific">Shewanella polaris</name>
    <dbReference type="NCBI Taxonomy" id="2588449"/>
    <lineage>
        <taxon>Bacteria</taxon>
        <taxon>Pseudomonadati</taxon>
        <taxon>Pseudomonadota</taxon>
        <taxon>Gammaproteobacteria</taxon>
        <taxon>Alteromonadales</taxon>
        <taxon>Shewanellaceae</taxon>
        <taxon>Shewanella</taxon>
    </lineage>
</organism>
<dbReference type="Pfam" id="PF02558">
    <property type="entry name" value="ApbA"/>
    <property type="match status" value="1"/>
</dbReference>
<dbReference type="SUPFAM" id="SSF48179">
    <property type="entry name" value="6-phosphogluconate dehydrogenase C-terminal domain-like"/>
    <property type="match status" value="1"/>
</dbReference>
<dbReference type="Gene3D" id="3.40.50.720">
    <property type="entry name" value="NAD(P)-binding Rossmann-like Domain"/>
    <property type="match status" value="1"/>
</dbReference>
<dbReference type="InterPro" id="IPR036291">
    <property type="entry name" value="NAD(P)-bd_dom_sf"/>
</dbReference>
<dbReference type="PANTHER" id="PTHR43765:SF2">
    <property type="entry name" value="2-DEHYDROPANTOATE 2-REDUCTASE"/>
    <property type="match status" value="1"/>
</dbReference>
<dbReference type="SUPFAM" id="SSF51735">
    <property type="entry name" value="NAD(P)-binding Rossmann-fold domains"/>
    <property type="match status" value="1"/>
</dbReference>
<comment type="function">
    <text evidence="10">Catalyzes the NADPH-dependent reduction of ketopantoate into pantoic acid.</text>
</comment>
<comment type="catalytic activity">
    <reaction evidence="9 10">
        <text>(R)-pantoate + NADP(+) = 2-dehydropantoate + NADPH + H(+)</text>
        <dbReference type="Rhea" id="RHEA:16233"/>
        <dbReference type="ChEBI" id="CHEBI:11561"/>
        <dbReference type="ChEBI" id="CHEBI:15378"/>
        <dbReference type="ChEBI" id="CHEBI:15980"/>
        <dbReference type="ChEBI" id="CHEBI:57783"/>
        <dbReference type="ChEBI" id="CHEBI:58349"/>
        <dbReference type="EC" id="1.1.1.169"/>
    </reaction>
</comment>
<dbReference type="InterPro" id="IPR008927">
    <property type="entry name" value="6-PGluconate_DH-like_C_sf"/>
</dbReference>
<dbReference type="NCBIfam" id="TIGR00745">
    <property type="entry name" value="apbA_panE"/>
    <property type="match status" value="1"/>
</dbReference>
<dbReference type="EMBL" id="CP041036">
    <property type="protein sequence ID" value="QDE33155.1"/>
    <property type="molecule type" value="Genomic_DNA"/>
</dbReference>
<dbReference type="InterPro" id="IPR013332">
    <property type="entry name" value="KPR_N"/>
</dbReference>
<dbReference type="EC" id="1.1.1.169" evidence="3 10"/>
<evidence type="ECO:0000313" key="13">
    <source>
        <dbReference type="EMBL" id="QDE33155.1"/>
    </source>
</evidence>
<evidence type="ECO:0000259" key="11">
    <source>
        <dbReference type="Pfam" id="PF02558"/>
    </source>
</evidence>
<evidence type="ECO:0000256" key="2">
    <source>
        <dbReference type="ARBA" id="ARBA00007870"/>
    </source>
</evidence>
<dbReference type="Proteomes" id="UP000319809">
    <property type="component" value="Chromosome"/>
</dbReference>
<dbReference type="Gene3D" id="1.10.1040.10">
    <property type="entry name" value="N-(1-d-carboxylethyl)-l-norvaline Dehydrogenase, domain 2"/>
    <property type="match status" value="1"/>
</dbReference>
<protein>
    <recommendedName>
        <fullName evidence="4 10">2-dehydropantoate 2-reductase</fullName>
        <ecNumber evidence="3 10">1.1.1.169</ecNumber>
    </recommendedName>
    <alternativeName>
        <fullName evidence="8 10">Ketopantoate reductase</fullName>
    </alternativeName>
</protein>
<feature type="domain" description="Ketopantoate reductase C-terminal" evidence="12">
    <location>
        <begin position="201"/>
        <end position="316"/>
    </location>
</feature>
<proteinExistence type="inferred from homology"/>
<name>A0A4Y5YKQ0_9GAMM</name>
<evidence type="ECO:0000256" key="4">
    <source>
        <dbReference type="ARBA" id="ARBA00019465"/>
    </source>
</evidence>
<dbReference type="Pfam" id="PF08546">
    <property type="entry name" value="ApbA_C"/>
    <property type="match status" value="1"/>
</dbReference>
<comment type="pathway">
    <text evidence="1 10">Cofactor biosynthesis; (R)-pantothenate biosynthesis; (R)-pantoate from 3-methyl-2-oxobutanoate: step 2/2.</text>
</comment>
<reference evidence="13 14" key="1">
    <citation type="submission" date="2019-06" db="EMBL/GenBank/DDBJ databases">
        <title>The genome of Shewanella sp. SM1901.</title>
        <authorList>
            <person name="Cha Q."/>
        </authorList>
    </citation>
    <scope>NUCLEOTIDE SEQUENCE [LARGE SCALE GENOMIC DNA]</scope>
    <source>
        <strain evidence="13 14">SM1901</strain>
    </source>
</reference>
<evidence type="ECO:0000256" key="9">
    <source>
        <dbReference type="ARBA" id="ARBA00048793"/>
    </source>
</evidence>
<keyword evidence="5 10" id="KW-0566">Pantothenate biosynthesis</keyword>
<keyword evidence="6 10" id="KW-0521">NADP</keyword>
<sequence>MTSIVQSLKQTNIAPIAILGAGAIGQLMYHKLSINTQEPHTNDVVFIGRDKQTALQQLSFIDLKQQPHETLATILGTDDKRLAQVELLLVCVKAYQVEQALIPLLAKLSPQCHIVLLHNGLGPHLPVAAALAKYPEKGLSLGTTSQAALKLNQWQVKHSGVGVTQLGHFCGSFMSKELTARLTALQSDNQTIEWHQPVLPVLWQKLAINAVVNPLTALNQCANGQLAATEYQSQISAIIDELVQVAKCDGITLDKAVISARVYQVIELTSANFSSMYQDVAHNRLTEINEINGYICQQAKAHHLKVPNNQELVDKILKLSQS</sequence>
<dbReference type="GO" id="GO:0015940">
    <property type="term" value="P:pantothenate biosynthetic process"/>
    <property type="evidence" value="ECO:0007669"/>
    <property type="project" value="UniProtKB-UniPathway"/>
</dbReference>
<dbReference type="InterPro" id="IPR050838">
    <property type="entry name" value="Ketopantoate_reductase"/>
</dbReference>
<feature type="domain" description="Ketopantoate reductase N-terminal" evidence="11">
    <location>
        <begin position="16"/>
        <end position="169"/>
    </location>
</feature>
<dbReference type="PANTHER" id="PTHR43765">
    <property type="entry name" value="2-DEHYDROPANTOATE 2-REDUCTASE-RELATED"/>
    <property type="match status" value="1"/>
</dbReference>
<dbReference type="AlphaFoldDB" id="A0A4Y5YKQ0"/>
<dbReference type="InterPro" id="IPR013752">
    <property type="entry name" value="KPA_reductase"/>
</dbReference>
<comment type="similarity">
    <text evidence="2 10">Belongs to the ketopantoate reductase family.</text>
</comment>
<evidence type="ECO:0000256" key="5">
    <source>
        <dbReference type="ARBA" id="ARBA00022655"/>
    </source>
</evidence>
<evidence type="ECO:0000256" key="1">
    <source>
        <dbReference type="ARBA" id="ARBA00004994"/>
    </source>
</evidence>
<evidence type="ECO:0000259" key="12">
    <source>
        <dbReference type="Pfam" id="PF08546"/>
    </source>
</evidence>
<dbReference type="InterPro" id="IPR013328">
    <property type="entry name" value="6PGD_dom2"/>
</dbReference>
<dbReference type="GO" id="GO:0050661">
    <property type="term" value="F:NADP binding"/>
    <property type="evidence" value="ECO:0007669"/>
    <property type="project" value="TreeGrafter"/>
</dbReference>
<accession>A0A4Y5YKQ0</accession>
<keyword evidence="7 10" id="KW-0560">Oxidoreductase</keyword>
<gene>
    <name evidence="13" type="ORF">FH971_03985</name>
</gene>
<evidence type="ECO:0000256" key="10">
    <source>
        <dbReference type="RuleBase" id="RU362068"/>
    </source>
</evidence>
<dbReference type="GO" id="GO:0005737">
    <property type="term" value="C:cytoplasm"/>
    <property type="evidence" value="ECO:0007669"/>
    <property type="project" value="TreeGrafter"/>
</dbReference>